<keyword evidence="3" id="KW-1185">Reference proteome</keyword>
<feature type="signal peptide" evidence="1">
    <location>
        <begin position="1"/>
        <end position="33"/>
    </location>
</feature>
<evidence type="ECO:0000256" key="1">
    <source>
        <dbReference type="SAM" id="SignalP"/>
    </source>
</evidence>
<feature type="chain" id="PRO_5026833784" evidence="1">
    <location>
        <begin position="34"/>
        <end position="188"/>
    </location>
</feature>
<organism evidence="2 3">
    <name type="scientific">Paraburkholderia humisilvae</name>
    <dbReference type="NCBI Taxonomy" id="627669"/>
    <lineage>
        <taxon>Bacteria</taxon>
        <taxon>Pseudomonadati</taxon>
        <taxon>Pseudomonadota</taxon>
        <taxon>Betaproteobacteria</taxon>
        <taxon>Burkholderiales</taxon>
        <taxon>Burkholderiaceae</taxon>
        <taxon>Paraburkholderia</taxon>
    </lineage>
</organism>
<accession>A0A6J5E6L4</accession>
<dbReference type="EMBL" id="CADIKH010000019">
    <property type="protein sequence ID" value="CAB3762138.1"/>
    <property type="molecule type" value="Genomic_DNA"/>
</dbReference>
<dbReference type="Proteomes" id="UP000494363">
    <property type="component" value="Unassembled WGS sequence"/>
</dbReference>
<dbReference type="AlphaFoldDB" id="A0A6J5E6L4"/>
<reference evidence="2 3" key="1">
    <citation type="submission" date="2020-04" db="EMBL/GenBank/DDBJ databases">
        <authorList>
            <person name="De Canck E."/>
        </authorList>
    </citation>
    <scope>NUCLEOTIDE SEQUENCE [LARGE SCALE GENOMIC DNA]</scope>
    <source>
        <strain evidence="2 3">LMG 29542</strain>
    </source>
</reference>
<proteinExistence type="predicted"/>
<gene>
    <name evidence="2" type="ORF">LMG29542_04251</name>
</gene>
<evidence type="ECO:0000313" key="3">
    <source>
        <dbReference type="Proteomes" id="UP000494363"/>
    </source>
</evidence>
<evidence type="ECO:0000313" key="2">
    <source>
        <dbReference type="EMBL" id="CAB3762138.1"/>
    </source>
</evidence>
<keyword evidence="1" id="KW-0732">Signal</keyword>
<protein>
    <submittedName>
        <fullName evidence="2">Uncharacterized protein</fullName>
    </submittedName>
</protein>
<name>A0A6J5E6L4_9BURK</name>
<sequence>MKKVNLTHRPFFGYALKPAAIFILLFAAMAASAQTCVPPPHDNWVAWLDNQEEAGGHAQACHLNVSESGLIGRLENRGGGSEDTKCQPNGRAASSWSDKQALIRSIKPSIIDESPRFAIGPAGTLELHGTAERTIGTVVTRFEGRDLGKNVDHCDNRKYVCASTKKWTAILRKTADGRCFLVTAYPAD</sequence>